<organism evidence="1 3">
    <name type="scientific">Xanthomonas hortorum pv. carotae</name>
    <dbReference type="NCBI Taxonomy" id="487904"/>
    <lineage>
        <taxon>Bacteria</taxon>
        <taxon>Pseudomonadati</taxon>
        <taxon>Pseudomonadota</taxon>
        <taxon>Gammaproteobacteria</taxon>
        <taxon>Lysobacterales</taxon>
        <taxon>Lysobacteraceae</taxon>
        <taxon>Xanthomonas</taxon>
    </lineage>
</organism>
<protein>
    <submittedName>
        <fullName evidence="1">Uncharacterized protein</fullName>
    </submittedName>
</protein>
<sequence>MTKKPSAEHSVEHGISLRSPTETDAIQALVTLANYLHACGGTSIALDLSESGMRIKASATYGWVNSLNGLGRTIT</sequence>
<evidence type="ECO:0000313" key="1">
    <source>
        <dbReference type="EMBL" id="CAD0335752.1"/>
    </source>
</evidence>
<accession>A0A6V7DJV0</accession>
<dbReference type="AlphaFoldDB" id="A0A6V7DJV0"/>
<dbReference type="EMBL" id="CAJDKC010000003">
    <property type="protein sequence ID" value="CAD0336104.1"/>
    <property type="molecule type" value="Genomic_DNA"/>
</dbReference>
<proteinExistence type="predicted"/>
<comment type="caution">
    <text evidence="1">The sequence shown here is derived from an EMBL/GenBank/DDBJ whole genome shotgun (WGS) entry which is preliminary data.</text>
</comment>
<gene>
    <name evidence="1" type="ORF">CFBP7900_22130</name>
    <name evidence="2" type="ORF">CFBP7900_22330</name>
</gene>
<name>A0A6V7DJV0_9XANT</name>
<dbReference type="Proteomes" id="UP000587508">
    <property type="component" value="Unassembled WGS sequence"/>
</dbReference>
<dbReference type="EMBL" id="CAJDKC010000003">
    <property type="protein sequence ID" value="CAD0335752.1"/>
    <property type="molecule type" value="Genomic_DNA"/>
</dbReference>
<evidence type="ECO:0000313" key="3">
    <source>
        <dbReference type="Proteomes" id="UP000587508"/>
    </source>
</evidence>
<dbReference type="EMBL" id="CAJDKC010000003">
    <property type="protein sequence ID" value="CAD0336113.1"/>
    <property type="molecule type" value="Genomic_DNA"/>
</dbReference>
<evidence type="ECO:0000313" key="2">
    <source>
        <dbReference type="EMBL" id="CAD0336104.1"/>
    </source>
</evidence>
<dbReference type="EMBL" id="CAJDKC010000003">
    <property type="protein sequence ID" value="CAD0335760.1"/>
    <property type="molecule type" value="Genomic_DNA"/>
</dbReference>
<reference evidence="1 3" key="1">
    <citation type="submission" date="2020-07" db="EMBL/GenBank/DDBJ databases">
        <authorList>
            <person name="Pothier F. J."/>
        </authorList>
    </citation>
    <scope>NUCLEOTIDE SEQUENCE [LARGE SCALE GENOMIC DNA]</scope>
    <source>
        <strain evidence="1 3">CFBP 7900</strain>
    </source>
</reference>